<accession>E4XRL5</accession>
<proteinExistence type="predicted"/>
<reference evidence="1" key="1">
    <citation type="journal article" date="2010" name="Science">
        <title>Plasticity of animal genome architecture unmasked by rapid evolution of a pelagic tunicate.</title>
        <authorList>
            <person name="Denoeud F."/>
            <person name="Henriet S."/>
            <person name="Mungpakdee S."/>
            <person name="Aury J.M."/>
            <person name="Da Silva C."/>
            <person name="Brinkmann H."/>
            <person name="Mikhaleva J."/>
            <person name="Olsen L.C."/>
            <person name="Jubin C."/>
            <person name="Canestro C."/>
            <person name="Bouquet J.M."/>
            <person name="Danks G."/>
            <person name="Poulain J."/>
            <person name="Campsteijn C."/>
            <person name="Adamski M."/>
            <person name="Cross I."/>
            <person name="Yadetie F."/>
            <person name="Muffato M."/>
            <person name="Louis A."/>
            <person name="Butcher S."/>
            <person name="Tsagkogeorga G."/>
            <person name="Konrad A."/>
            <person name="Singh S."/>
            <person name="Jensen M.F."/>
            <person name="Cong E.H."/>
            <person name="Eikeseth-Otteraa H."/>
            <person name="Noel B."/>
            <person name="Anthouard V."/>
            <person name="Porcel B.M."/>
            <person name="Kachouri-Lafond R."/>
            <person name="Nishino A."/>
            <person name="Ugolini M."/>
            <person name="Chourrout P."/>
            <person name="Nishida H."/>
            <person name="Aasland R."/>
            <person name="Huzurbazar S."/>
            <person name="Westhof E."/>
            <person name="Delsuc F."/>
            <person name="Lehrach H."/>
            <person name="Reinhardt R."/>
            <person name="Weissenbach J."/>
            <person name="Roy S.W."/>
            <person name="Artiguenave F."/>
            <person name="Postlethwait J.H."/>
            <person name="Manak J.R."/>
            <person name="Thompson E.M."/>
            <person name="Jaillon O."/>
            <person name="Du Pasquier L."/>
            <person name="Boudinot P."/>
            <person name="Liberles D.A."/>
            <person name="Volff J.N."/>
            <person name="Philippe H."/>
            <person name="Lenhard B."/>
            <person name="Roest Crollius H."/>
            <person name="Wincker P."/>
            <person name="Chourrout D."/>
        </authorList>
    </citation>
    <scope>NUCLEOTIDE SEQUENCE [LARGE SCALE GENOMIC DNA]</scope>
</reference>
<gene>
    <name evidence="1" type="ORF">GSOID_T00001802001</name>
</gene>
<name>E4XRL5_OIKDI</name>
<dbReference type="Proteomes" id="UP000001307">
    <property type="component" value="Unassembled WGS sequence"/>
</dbReference>
<dbReference type="EMBL" id="FN653121">
    <property type="protein sequence ID" value="CBY12431.1"/>
    <property type="molecule type" value="Genomic_DNA"/>
</dbReference>
<evidence type="ECO:0000313" key="1">
    <source>
        <dbReference type="EMBL" id="CBY12431.1"/>
    </source>
</evidence>
<dbReference type="AlphaFoldDB" id="E4XRL5"/>
<organism evidence="1">
    <name type="scientific">Oikopleura dioica</name>
    <name type="common">Tunicate</name>
    <dbReference type="NCBI Taxonomy" id="34765"/>
    <lineage>
        <taxon>Eukaryota</taxon>
        <taxon>Metazoa</taxon>
        <taxon>Chordata</taxon>
        <taxon>Tunicata</taxon>
        <taxon>Appendicularia</taxon>
        <taxon>Copelata</taxon>
        <taxon>Oikopleuridae</taxon>
        <taxon>Oikopleura</taxon>
    </lineage>
</organism>
<dbReference type="InParanoid" id="E4XRL5"/>
<keyword evidence="2" id="KW-1185">Reference proteome</keyword>
<sequence length="638" mass="70846">EPPNLETLEGCDRWGTAALYYELHNYFNKDFNMDCEYGFPTSKLETVPLLQDKDICARVVSSVLPEKVHQDNYARNKICWNVEAKGEFTDQRIPCPYREECFYGGITLVNDKNYWSALPAIKFHNTRNSNPEENDRFAGCSQMTIRYSKEVLNQHCRPNLQIGAGEEWINAIHDGLSAAAVSGGIEPKRGIGITLANASPRLGIYAGLLSHVHSLEVTAPFNFDYSLTGLFASALGLRPMTGPVLSGNYEALNNFQYKKVNAEFQIAAATLSDTENDLLTNNYVLLHKTSTEFALPLATLRGANANSEFYYIKSQPVIVSDACFEKKSSDTILFAPQPEYSLYTFAETTLLKNKKFAFIGDISKIVGISSQRFKNFVNNNNGGSFTFSTIPTSANLVEGAGRLEDDMLELSACYDGALIQSREYFFVKYERDANFSFNADSKGFRCDSPDTCYKAPCSCPNSCESCYDIPNDGCATRWDSCENEVERSNNCLDGTFIESPGTEDGFQCAAQPKCVAKDECVTTTTETPTTTSITTTTMMNVCNDPEISDQCLAECRLNYLECRANCDSQICNSACVTEFADCESSCPCSLDCPTGCQDCPDHPLCVDKCKDAQINNKDYKICLNEAIYELVSFQKIIK</sequence>
<feature type="non-terminal residue" evidence="1">
    <location>
        <position position="1"/>
    </location>
</feature>
<protein>
    <submittedName>
        <fullName evidence="1">Uncharacterized protein</fullName>
    </submittedName>
</protein>
<evidence type="ECO:0000313" key="2">
    <source>
        <dbReference type="Proteomes" id="UP000001307"/>
    </source>
</evidence>